<dbReference type="EMBL" id="CAFBNL010000162">
    <property type="protein sequence ID" value="CAB4964100.1"/>
    <property type="molecule type" value="Genomic_DNA"/>
</dbReference>
<dbReference type="InterPro" id="IPR030678">
    <property type="entry name" value="Peptide/Ni-bd"/>
</dbReference>
<dbReference type="GO" id="GO:1904680">
    <property type="term" value="F:peptide transmembrane transporter activity"/>
    <property type="evidence" value="ECO:0007669"/>
    <property type="project" value="TreeGrafter"/>
</dbReference>
<dbReference type="InterPro" id="IPR000914">
    <property type="entry name" value="SBP_5_dom"/>
</dbReference>
<dbReference type="GO" id="GO:0043190">
    <property type="term" value="C:ATP-binding cassette (ABC) transporter complex"/>
    <property type="evidence" value="ECO:0007669"/>
    <property type="project" value="InterPro"/>
</dbReference>
<name>A0A6J7L780_9ZZZZ</name>
<dbReference type="CDD" id="cd00995">
    <property type="entry name" value="PBP2_NikA_DppA_OppA_like"/>
    <property type="match status" value="1"/>
</dbReference>
<dbReference type="Gene3D" id="3.40.190.10">
    <property type="entry name" value="Periplasmic binding protein-like II"/>
    <property type="match status" value="1"/>
</dbReference>
<feature type="domain" description="Solute-binding protein family 5" evidence="4">
    <location>
        <begin position="85"/>
        <end position="437"/>
    </location>
</feature>
<evidence type="ECO:0000259" key="4">
    <source>
        <dbReference type="Pfam" id="PF00496"/>
    </source>
</evidence>
<dbReference type="InterPro" id="IPR039424">
    <property type="entry name" value="SBP_5"/>
</dbReference>
<keyword evidence="2" id="KW-0813">Transport</keyword>
<proteinExistence type="inferred from homology"/>
<dbReference type="PIRSF" id="PIRSF002741">
    <property type="entry name" value="MppA"/>
    <property type="match status" value="1"/>
</dbReference>
<comment type="similarity">
    <text evidence="1">Belongs to the bacterial solute-binding protein 5 family.</text>
</comment>
<dbReference type="GO" id="GO:0015833">
    <property type="term" value="P:peptide transport"/>
    <property type="evidence" value="ECO:0007669"/>
    <property type="project" value="TreeGrafter"/>
</dbReference>
<keyword evidence="3" id="KW-0732">Signal</keyword>
<dbReference type="Pfam" id="PF00496">
    <property type="entry name" value="SBP_bac_5"/>
    <property type="match status" value="1"/>
</dbReference>
<evidence type="ECO:0000256" key="3">
    <source>
        <dbReference type="ARBA" id="ARBA00022729"/>
    </source>
</evidence>
<gene>
    <name evidence="5" type="ORF">UFOPK3789_01497</name>
</gene>
<sequence length="535" mass="57623">MKHHHLIQRVAGFTATALIASSTLGAAALPAGAASTPKPSGSIVYSVSGKTTQFCLPRAQMGVSGIMVTQSMYDTLTVPNDKGQYIPYLAKSVTPNATFDKWTIGLRPGVKFHDGTPVDAAAIKANIDAWRKGLLLAFMFSPVSDVAVADPLTVVVTIKQSWVAFPAYLFSAGRTGIAAPAQINDPKTCETNLIGSGPFKLQSFDPSTGDVVVKRNPNYWRKGYPLLNKITFKVQGDSIQRLNGLQGGQFDVIHVTSGKNAESAESFANVNVLENEKGFRDVNNMLLNTALAPFDDPIAREALARGINRQILNVLANRGTGEVANQVVDSKVMGASRKSGFPKFDVKKAKQLVAAYKAKHGGEFTFDLQTTFDPSVQGSAAEIKRQALKLGITVNLPSPIDEAQIVNTALAGKTTAFLWRNYPGSDPDTLYVWFHSGSIVNFGRINDPVIDAGLDQGRIETDPAKRTAIYTKLFRHMSATTPALWFGYSDWYIASKSNIKGIIGPNLPNASGNPGKEKPSQIIAGFHQLLGISKR</sequence>
<protein>
    <submittedName>
        <fullName evidence="5">Unannotated protein</fullName>
    </submittedName>
</protein>
<dbReference type="Gene3D" id="3.10.105.10">
    <property type="entry name" value="Dipeptide-binding Protein, Domain 3"/>
    <property type="match status" value="1"/>
</dbReference>
<accession>A0A6J7L780</accession>
<dbReference type="AlphaFoldDB" id="A0A6J7L780"/>
<dbReference type="SUPFAM" id="SSF53850">
    <property type="entry name" value="Periplasmic binding protein-like II"/>
    <property type="match status" value="1"/>
</dbReference>
<evidence type="ECO:0000256" key="2">
    <source>
        <dbReference type="ARBA" id="ARBA00022448"/>
    </source>
</evidence>
<organism evidence="5">
    <name type="scientific">freshwater metagenome</name>
    <dbReference type="NCBI Taxonomy" id="449393"/>
    <lineage>
        <taxon>unclassified sequences</taxon>
        <taxon>metagenomes</taxon>
        <taxon>ecological metagenomes</taxon>
    </lineage>
</organism>
<dbReference type="PANTHER" id="PTHR30290:SF9">
    <property type="entry name" value="OLIGOPEPTIDE-BINDING PROTEIN APPA"/>
    <property type="match status" value="1"/>
</dbReference>
<evidence type="ECO:0000256" key="1">
    <source>
        <dbReference type="ARBA" id="ARBA00005695"/>
    </source>
</evidence>
<dbReference type="PANTHER" id="PTHR30290">
    <property type="entry name" value="PERIPLASMIC BINDING COMPONENT OF ABC TRANSPORTER"/>
    <property type="match status" value="1"/>
</dbReference>
<evidence type="ECO:0000313" key="5">
    <source>
        <dbReference type="EMBL" id="CAB4964100.1"/>
    </source>
</evidence>
<reference evidence="5" key="1">
    <citation type="submission" date="2020-05" db="EMBL/GenBank/DDBJ databases">
        <authorList>
            <person name="Chiriac C."/>
            <person name="Salcher M."/>
            <person name="Ghai R."/>
            <person name="Kavagutti S V."/>
        </authorList>
    </citation>
    <scope>NUCLEOTIDE SEQUENCE</scope>
</reference>
<dbReference type="GO" id="GO:0042597">
    <property type="term" value="C:periplasmic space"/>
    <property type="evidence" value="ECO:0007669"/>
    <property type="project" value="UniProtKB-ARBA"/>
</dbReference>